<accession>A0ABR1Q4D2</accession>
<feature type="region of interest" description="Disordered" evidence="1">
    <location>
        <begin position="298"/>
        <end position="371"/>
    </location>
</feature>
<feature type="compositionally biased region" description="Polar residues" evidence="1">
    <location>
        <begin position="718"/>
        <end position="736"/>
    </location>
</feature>
<feature type="compositionally biased region" description="Basic and acidic residues" evidence="1">
    <location>
        <begin position="553"/>
        <end position="563"/>
    </location>
</feature>
<feature type="compositionally biased region" description="Basic residues" evidence="1">
    <location>
        <begin position="148"/>
        <end position="158"/>
    </location>
</feature>
<feature type="compositionally biased region" description="Polar residues" evidence="1">
    <location>
        <begin position="743"/>
        <end position="753"/>
    </location>
</feature>
<dbReference type="EMBL" id="JAQQWE010000007">
    <property type="protein sequence ID" value="KAK7946842.1"/>
    <property type="molecule type" value="Genomic_DNA"/>
</dbReference>
<evidence type="ECO:0000313" key="2">
    <source>
        <dbReference type="EMBL" id="KAK7946842.1"/>
    </source>
</evidence>
<feature type="region of interest" description="Disordered" evidence="1">
    <location>
        <begin position="103"/>
        <end position="283"/>
    </location>
</feature>
<feature type="compositionally biased region" description="Polar residues" evidence="1">
    <location>
        <begin position="973"/>
        <end position="994"/>
    </location>
</feature>
<proteinExistence type="predicted"/>
<feature type="region of interest" description="Disordered" evidence="1">
    <location>
        <begin position="921"/>
        <end position="944"/>
    </location>
</feature>
<feature type="compositionally biased region" description="Polar residues" evidence="1">
    <location>
        <begin position="265"/>
        <end position="283"/>
    </location>
</feature>
<sequence>MEGSRENPNGAGGHHDDAASRKTQNALRSMANDLGAQRLEDLAQDDDRLSRGGRMRATGAPAKPKPLADNNWQNAVQSNLFEDSDAKEWQDLDSIADGRLHAERRDARARGGNGPLGLGMVQAAQSNGGAQNYFANPARGSQYDPRNPQRRGGARRLARGSPIHLGSGGPTHSGRGGSTNSGRGHHHGPDYSSGQVSRLGIVVPPGAQVFTFENSRSVAPTSQPAPPPSQPIQLRLGGSAPLPSGISAQPQPQRNEPTIFDAPHGTSTLNNNQKRSASHQEGSNTLFSRASVAGVATPLTLSSSQTDGSTNTPSHKRLKETLPHLRPASVRPEAIASGSAPYAGVTEPPQNLLSQRHPGDPGKLPRSTLKSQPDVDVLFESKVDIKCAQRDTDGTIPDSGKVLLYMHPGCRGWMIWELQGNNGFITRDDVRAFFPAMPLGSSVIFRRRLPDEHNKVAYTHNLVFPSRVAAQELPHLIEEGQKRMNHINRPWFQQGPLKVERLGLVDAYTLLEVNRTSGSTQSIVQLSTGYNQANSQAVQQATRGLTGAQSANHNEDHGDDTIPPHKRSVKNIAPVQASENIEGNSLVASRSTQNGTSRTQEDSASSLIDTMSPTKENPLDGGVQASPMLTKLIEIEAEDKGKRPASEDLRDLTYKTSLLSTSAEPVGKQPFLEANGGASKPSSRPNPDVAKQVDHIDANTPKHDTLDQQLFSRPEGASGTNYINATSSGENDASQNDNDHTDNQGTSSKTNELGNEPEQDTGLVQVPTHNTIKINDVKGKLPIRNLSSASKDLVMGMTRAKYVGMIDSVKGLWNACVQMDMFSERRLENATLLATWQALYQNPAFRRFNGDDKLSTVAFVYDKYTRKRSIIDALHPYFHAFSWSGCSLAFACTTQGAGQIDPSPDLSQPREQQVAVESNPAFVDTPDHSSSPITPALSASSEANTLGQNAHNTKMAIKQEDREPAIKAEPQLHASSSASQVSRIGANWKSQTPAKQEEMVSVARPPTPSPLTPIPNSQVPGNRTGSQGPSSVFPHMRGMRQNLGSAGLSGSRWA</sequence>
<feature type="compositionally biased region" description="Polar residues" evidence="1">
    <location>
        <begin position="928"/>
        <end position="944"/>
    </location>
</feature>
<dbReference type="Proteomes" id="UP001391051">
    <property type="component" value="Unassembled WGS sequence"/>
</dbReference>
<feature type="compositionally biased region" description="Polar residues" evidence="1">
    <location>
        <begin position="299"/>
        <end position="313"/>
    </location>
</feature>
<evidence type="ECO:0000256" key="1">
    <source>
        <dbReference type="SAM" id="MobiDB-lite"/>
    </source>
</evidence>
<feature type="region of interest" description="Disordered" evidence="1">
    <location>
        <begin position="969"/>
        <end position="1054"/>
    </location>
</feature>
<feature type="region of interest" description="Disordered" evidence="1">
    <location>
        <begin position="1"/>
        <end position="70"/>
    </location>
</feature>
<feature type="compositionally biased region" description="Gly residues" evidence="1">
    <location>
        <begin position="166"/>
        <end position="179"/>
    </location>
</feature>
<comment type="caution">
    <text evidence="2">The sequence shown here is derived from an EMBL/GenBank/DDBJ whole genome shotgun (WGS) entry which is preliminary data.</text>
</comment>
<keyword evidence="3" id="KW-1185">Reference proteome</keyword>
<reference evidence="2 3" key="1">
    <citation type="submission" date="2023-01" db="EMBL/GenBank/DDBJ databases">
        <title>Analysis of 21 Apiospora genomes using comparative genomics revels a genus with tremendous synthesis potential of carbohydrate active enzymes and secondary metabolites.</title>
        <authorList>
            <person name="Sorensen T."/>
        </authorList>
    </citation>
    <scope>NUCLEOTIDE SEQUENCE [LARGE SCALE GENOMIC DNA]</scope>
    <source>
        <strain evidence="2 3">CBS 24483</strain>
    </source>
</reference>
<name>A0ABR1Q4D2_9PEZI</name>
<feature type="compositionally biased region" description="Polar residues" evidence="1">
    <location>
        <begin position="123"/>
        <end position="134"/>
    </location>
</feature>
<evidence type="ECO:0000313" key="3">
    <source>
        <dbReference type="Proteomes" id="UP001391051"/>
    </source>
</evidence>
<gene>
    <name evidence="2" type="ORF">PG986_011163</name>
</gene>
<dbReference type="GeneID" id="92080447"/>
<feature type="region of interest" description="Disordered" evidence="1">
    <location>
        <begin position="539"/>
        <end position="625"/>
    </location>
</feature>
<feature type="region of interest" description="Disordered" evidence="1">
    <location>
        <begin position="665"/>
        <end position="690"/>
    </location>
</feature>
<organism evidence="2 3">
    <name type="scientific">Apiospora aurea</name>
    <dbReference type="NCBI Taxonomy" id="335848"/>
    <lineage>
        <taxon>Eukaryota</taxon>
        <taxon>Fungi</taxon>
        <taxon>Dikarya</taxon>
        <taxon>Ascomycota</taxon>
        <taxon>Pezizomycotina</taxon>
        <taxon>Sordariomycetes</taxon>
        <taxon>Xylariomycetidae</taxon>
        <taxon>Amphisphaeriales</taxon>
        <taxon>Apiosporaceae</taxon>
        <taxon>Apiospora</taxon>
    </lineage>
</organism>
<feature type="region of interest" description="Disordered" evidence="1">
    <location>
        <begin position="712"/>
        <end position="762"/>
    </location>
</feature>
<feature type="compositionally biased region" description="Polar residues" evidence="1">
    <location>
        <begin position="577"/>
        <end position="615"/>
    </location>
</feature>
<feature type="compositionally biased region" description="Polar residues" evidence="1">
    <location>
        <begin position="246"/>
        <end position="256"/>
    </location>
</feature>
<protein>
    <submittedName>
        <fullName evidence="2">Uncharacterized protein</fullName>
    </submittedName>
</protein>
<feature type="compositionally biased region" description="Polar residues" evidence="1">
    <location>
        <begin position="539"/>
        <end position="552"/>
    </location>
</feature>
<feature type="compositionally biased region" description="Polar residues" evidence="1">
    <location>
        <begin position="1016"/>
        <end position="1030"/>
    </location>
</feature>
<dbReference type="RefSeq" id="XP_066696876.1">
    <property type="nucleotide sequence ID" value="XM_066847385.1"/>
</dbReference>
<feature type="compositionally biased region" description="Basic and acidic residues" evidence="1">
    <location>
        <begin position="38"/>
        <end position="50"/>
    </location>
</feature>